<keyword evidence="2" id="KW-0717">Septation</keyword>
<dbReference type="InterPro" id="IPR013033">
    <property type="entry name" value="MinC"/>
</dbReference>
<dbReference type="GO" id="GO:1901891">
    <property type="term" value="P:regulation of cell septum assembly"/>
    <property type="evidence" value="ECO:0007669"/>
    <property type="project" value="InterPro"/>
</dbReference>
<evidence type="ECO:0000256" key="2">
    <source>
        <dbReference type="ARBA" id="ARBA00023210"/>
    </source>
</evidence>
<protein>
    <submittedName>
        <fullName evidence="5">Septum site-determining protein MinC</fullName>
    </submittedName>
</protein>
<dbReference type="EMBL" id="VSSQ01081256">
    <property type="protein sequence ID" value="MPN30213.1"/>
    <property type="molecule type" value="Genomic_DNA"/>
</dbReference>
<dbReference type="GO" id="GO:0000917">
    <property type="term" value="P:division septum assembly"/>
    <property type="evidence" value="ECO:0007669"/>
    <property type="project" value="UniProtKB-KW"/>
</dbReference>
<accession>A0A645H2Z5</accession>
<dbReference type="HAMAP" id="MF_00267">
    <property type="entry name" value="MinC"/>
    <property type="match status" value="1"/>
</dbReference>
<dbReference type="Pfam" id="PF03775">
    <property type="entry name" value="MinC_C"/>
    <property type="match status" value="1"/>
</dbReference>
<keyword evidence="3" id="KW-0131">Cell cycle</keyword>
<dbReference type="SUPFAM" id="SSF63848">
    <property type="entry name" value="Cell-division inhibitor MinC, C-terminal domain"/>
    <property type="match status" value="1"/>
</dbReference>
<evidence type="ECO:0000313" key="5">
    <source>
        <dbReference type="EMBL" id="MPN30213.1"/>
    </source>
</evidence>
<feature type="domain" description="Septum formation inhibitor MinC C-terminal" evidence="4">
    <location>
        <begin position="126"/>
        <end position="221"/>
    </location>
</feature>
<dbReference type="InterPro" id="IPR005526">
    <property type="entry name" value="Septum_form_inhib_MinC_C"/>
</dbReference>
<sequence length="227" mass="24456">MIQLKGRQAGFLRCVVPADMSERQMFDGFNSLLSTGGHLLAGSEIEIDLQTRRFSPALLSKIWKNFIEPSGSTVSLWIVSDPQSKEALDRMGFRTSAGEHMTERLDKKETRAGADEGIYPGFVYFGTLRGGQNIGHAGDVVIIGNVNQGAEVAAKGNVTVIGRLNGLVHAGCGGSDEMTVVTRSLEAGQVRIGTKVGIIDRNSPFWGKAVTVRISDNEVLVSPWPVL</sequence>
<dbReference type="PANTHER" id="PTHR34108:SF1">
    <property type="entry name" value="SEPTUM SITE-DETERMINING PROTEIN MINC"/>
    <property type="match status" value="1"/>
</dbReference>
<dbReference type="PANTHER" id="PTHR34108">
    <property type="entry name" value="SEPTUM SITE-DETERMINING PROTEIN MINC"/>
    <property type="match status" value="1"/>
</dbReference>
<gene>
    <name evidence="5" type="primary">minC_10</name>
    <name evidence="5" type="ORF">SDC9_177676</name>
</gene>
<dbReference type="GO" id="GO:0000902">
    <property type="term" value="P:cell morphogenesis"/>
    <property type="evidence" value="ECO:0007669"/>
    <property type="project" value="InterPro"/>
</dbReference>
<reference evidence="5" key="1">
    <citation type="submission" date="2019-08" db="EMBL/GenBank/DDBJ databases">
        <authorList>
            <person name="Kucharzyk K."/>
            <person name="Murdoch R.W."/>
            <person name="Higgins S."/>
            <person name="Loffler F."/>
        </authorList>
    </citation>
    <scope>NUCLEOTIDE SEQUENCE</scope>
</reference>
<comment type="caution">
    <text evidence="5">The sequence shown here is derived from an EMBL/GenBank/DDBJ whole genome shotgun (WGS) entry which is preliminary data.</text>
</comment>
<dbReference type="Gene3D" id="2.160.20.70">
    <property type="match status" value="1"/>
</dbReference>
<keyword evidence="1" id="KW-0132">Cell division</keyword>
<name>A0A645H2Z5_9ZZZZ</name>
<proteinExistence type="inferred from homology"/>
<evidence type="ECO:0000256" key="3">
    <source>
        <dbReference type="ARBA" id="ARBA00023306"/>
    </source>
</evidence>
<evidence type="ECO:0000256" key="1">
    <source>
        <dbReference type="ARBA" id="ARBA00022618"/>
    </source>
</evidence>
<organism evidence="5">
    <name type="scientific">bioreactor metagenome</name>
    <dbReference type="NCBI Taxonomy" id="1076179"/>
    <lineage>
        <taxon>unclassified sequences</taxon>
        <taxon>metagenomes</taxon>
        <taxon>ecological metagenomes</taxon>
    </lineage>
</organism>
<dbReference type="InterPro" id="IPR036145">
    <property type="entry name" value="MinC_C_sf"/>
</dbReference>
<evidence type="ECO:0000259" key="4">
    <source>
        <dbReference type="Pfam" id="PF03775"/>
    </source>
</evidence>
<dbReference type="InterPro" id="IPR016098">
    <property type="entry name" value="CAP/MinC_C"/>
</dbReference>
<dbReference type="AlphaFoldDB" id="A0A645H2Z5"/>